<feature type="compositionally biased region" description="Basic and acidic residues" evidence="1">
    <location>
        <begin position="179"/>
        <end position="192"/>
    </location>
</feature>
<name>A0A8J5WUU4_ZIZPA</name>
<proteinExistence type="predicted"/>
<comment type="caution">
    <text evidence="2">The sequence shown here is derived from an EMBL/GenBank/DDBJ whole genome shotgun (WGS) entry which is preliminary data.</text>
</comment>
<dbReference type="OrthoDB" id="692193at2759"/>
<evidence type="ECO:0000313" key="2">
    <source>
        <dbReference type="EMBL" id="KAG8098390.1"/>
    </source>
</evidence>
<reference evidence="2" key="2">
    <citation type="submission" date="2021-02" db="EMBL/GenBank/DDBJ databases">
        <authorList>
            <person name="Kimball J.A."/>
            <person name="Haas M.W."/>
            <person name="Macchietto M."/>
            <person name="Kono T."/>
            <person name="Duquette J."/>
            <person name="Shao M."/>
        </authorList>
    </citation>
    <scope>NUCLEOTIDE SEQUENCE</scope>
    <source>
        <tissue evidence="2">Fresh leaf tissue</tissue>
    </source>
</reference>
<feature type="region of interest" description="Disordered" evidence="1">
    <location>
        <begin position="158"/>
        <end position="192"/>
    </location>
</feature>
<gene>
    <name evidence="2" type="ORF">GUJ93_ZPchr0013g34630</name>
</gene>
<dbReference type="Proteomes" id="UP000729402">
    <property type="component" value="Unassembled WGS sequence"/>
</dbReference>
<protein>
    <submittedName>
        <fullName evidence="2">Uncharacterized protein</fullName>
    </submittedName>
</protein>
<feature type="region of interest" description="Disordered" evidence="1">
    <location>
        <begin position="1"/>
        <end position="24"/>
    </location>
</feature>
<feature type="compositionally biased region" description="Gly residues" evidence="1">
    <location>
        <begin position="107"/>
        <end position="119"/>
    </location>
</feature>
<reference evidence="2" key="1">
    <citation type="journal article" date="2021" name="bioRxiv">
        <title>Whole Genome Assembly and Annotation of Northern Wild Rice, Zizania palustris L., Supports a Whole Genome Duplication in the Zizania Genus.</title>
        <authorList>
            <person name="Haas M."/>
            <person name="Kono T."/>
            <person name="Macchietto M."/>
            <person name="Millas R."/>
            <person name="McGilp L."/>
            <person name="Shao M."/>
            <person name="Duquette J."/>
            <person name="Hirsch C.N."/>
            <person name="Kimball J."/>
        </authorList>
    </citation>
    <scope>NUCLEOTIDE SEQUENCE</scope>
    <source>
        <tissue evidence="2">Fresh leaf tissue</tissue>
    </source>
</reference>
<accession>A0A8J5WUU4</accession>
<keyword evidence="3" id="KW-1185">Reference proteome</keyword>
<evidence type="ECO:0000313" key="3">
    <source>
        <dbReference type="Proteomes" id="UP000729402"/>
    </source>
</evidence>
<sequence>MPPWIGHASPHQQEPRKQKLSPTSARAWRRSYAYSSPHCLLRRLRHGLRILHDVDGEYGQSFVFGSKAAAAGRRDETLDRSFDDYENEISRVEFEPEIGTAYRRDGGGAGAWPGRGGGTPPASGSMKGAAAVDDAVVPAVPNRDAGLGMPLPGIRQAIGWGAPAPPARSAGSPRRRGRQGPEHQHKSSTERP</sequence>
<feature type="region of interest" description="Disordered" evidence="1">
    <location>
        <begin position="107"/>
        <end position="127"/>
    </location>
</feature>
<dbReference type="AlphaFoldDB" id="A0A8J5WUU4"/>
<dbReference type="EMBL" id="JAAALK010000079">
    <property type="protein sequence ID" value="KAG8098390.1"/>
    <property type="molecule type" value="Genomic_DNA"/>
</dbReference>
<evidence type="ECO:0000256" key="1">
    <source>
        <dbReference type="SAM" id="MobiDB-lite"/>
    </source>
</evidence>
<organism evidence="2 3">
    <name type="scientific">Zizania palustris</name>
    <name type="common">Northern wild rice</name>
    <dbReference type="NCBI Taxonomy" id="103762"/>
    <lineage>
        <taxon>Eukaryota</taxon>
        <taxon>Viridiplantae</taxon>
        <taxon>Streptophyta</taxon>
        <taxon>Embryophyta</taxon>
        <taxon>Tracheophyta</taxon>
        <taxon>Spermatophyta</taxon>
        <taxon>Magnoliopsida</taxon>
        <taxon>Liliopsida</taxon>
        <taxon>Poales</taxon>
        <taxon>Poaceae</taxon>
        <taxon>BOP clade</taxon>
        <taxon>Oryzoideae</taxon>
        <taxon>Oryzeae</taxon>
        <taxon>Zizaniinae</taxon>
        <taxon>Zizania</taxon>
    </lineage>
</organism>